<dbReference type="EMBL" id="CP029487">
    <property type="protein sequence ID" value="QCT70954.1"/>
    <property type="molecule type" value="Genomic_DNA"/>
</dbReference>
<proteinExistence type="inferred from homology"/>
<dbReference type="AlphaFoldDB" id="A0A4P9C6L3"/>
<comment type="similarity">
    <text evidence="1">Belongs to the trimethylamine methyltransferase family.</text>
</comment>
<dbReference type="GO" id="GO:0032259">
    <property type="term" value="P:methylation"/>
    <property type="evidence" value="ECO:0007669"/>
    <property type="project" value="UniProtKB-KW"/>
</dbReference>
<dbReference type="KEGG" id="emt:CPZ25_006305"/>
<keyword evidence="3 4" id="KW-0808">Transferase</keyword>
<evidence type="ECO:0000313" key="4">
    <source>
        <dbReference type="EMBL" id="QCT70954.1"/>
    </source>
</evidence>
<dbReference type="Pfam" id="PF06253">
    <property type="entry name" value="MTTB"/>
    <property type="match status" value="1"/>
</dbReference>
<organism evidence="4 5">
    <name type="scientific">Eubacterium maltosivorans</name>
    <dbReference type="NCBI Taxonomy" id="2041044"/>
    <lineage>
        <taxon>Bacteria</taxon>
        <taxon>Bacillati</taxon>
        <taxon>Bacillota</taxon>
        <taxon>Clostridia</taxon>
        <taxon>Eubacteriales</taxon>
        <taxon>Eubacteriaceae</taxon>
        <taxon>Eubacterium</taxon>
    </lineage>
</organism>
<dbReference type="InterPro" id="IPR010426">
    <property type="entry name" value="MTTB_MeTrfase"/>
</dbReference>
<accession>A0A4P9C6L3</accession>
<dbReference type="Proteomes" id="UP000218387">
    <property type="component" value="Chromosome"/>
</dbReference>
<name>A0A4P9C6L3_EUBML</name>
<reference evidence="4 5" key="1">
    <citation type="submission" date="2018-05" db="EMBL/GenBank/DDBJ databases">
        <title>Genome comparison of Eubacterium sp.</title>
        <authorList>
            <person name="Feng Y."/>
            <person name="Sanchez-Andrea I."/>
            <person name="Stams A.J.M."/>
            <person name="De Vos W.M."/>
        </authorList>
    </citation>
    <scope>NUCLEOTIDE SEQUENCE [LARGE SCALE GENOMIC DNA]</scope>
    <source>
        <strain evidence="4 5">YI</strain>
    </source>
</reference>
<protein>
    <submittedName>
        <fullName evidence="4">Trimethylamine methyltransferase</fullName>
    </submittedName>
</protein>
<evidence type="ECO:0000313" key="5">
    <source>
        <dbReference type="Proteomes" id="UP000218387"/>
    </source>
</evidence>
<dbReference type="RefSeq" id="WP_096920009.1">
    <property type="nucleotide sequence ID" value="NZ_CP029487.1"/>
</dbReference>
<keyword evidence="5" id="KW-1185">Reference proteome</keyword>
<dbReference type="Gene3D" id="3.20.20.480">
    <property type="entry name" value="Trimethylamine methyltransferase-like"/>
    <property type="match status" value="1"/>
</dbReference>
<dbReference type="GO" id="GO:0015948">
    <property type="term" value="P:methanogenesis"/>
    <property type="evidence" value="ECO:0007669"/>
    <property type="project" value="InterPro"/>
</dbReference>
<evidence type="ECO:0000256" key="1">
    <source>
        <dbReference type="ARBA" id="ARBA00007137"/>
    </source>
</evidence>
<keyword evidence="2 4" id="KW-0489">Methyltransferase</keyword>
<sequence>MKLNYSIGTDQEIERIHEESLRILSEVGVVFHCEEAIEIFRNYGAKVENDVVYIDKKMVDEALASVPQSFDWYGRDGDKITVGDGKTKNVPAYGPIYVLKEGSYEKASHEHLVNFHKLHETSKIMDVSNPNVIDVSYIPPDIRERYRLGVALEYCTKPMMGLVEGKEVAEENLEMMRRFYGVDHLGDRIIAAGLIDTMGPMRLSTSMAEALITYSRSGQALIICSGQTLGITAPQSMAGTFILGNAMILASIVLSQIVRPGTPVVYCGKFDSADMRLSSGAAYGGIESLWSAATSARMARYYNVPLHTGAGNTDSKLMDYQAGAETFMNLFSAYALDTDCLVHACGTLDSFNSIGYEKYILDEEKIESLEHLKQGYEVNEKTVMFDSIKKTGPSGQHFERTQKSYRTDFIMPKLSIRDNHNSWIQAGCPSAESLATEVWKKRLEEYVKPDFNKEQRSILEDLLPEKYR</sequence>
<evidence type="ECO:0000256" key="2">
    <source>
        <dbReference type="ARBA" id="ARBA00022603"/>
    </source>
</evidence>
<dbReference type="GO" id="GO:0008168">
    <property type="term" value="F:methyltransferase activity"/>
    <property type="evidence" value="ECO:0007669"/>
    <property type="project" value="UniProtKB-KW"/>
</dbReference>
<evidence type="ECO:0000256" key="3">
    <source>
        <dbReference type="ARBA" id="ARBA00022679"/>
    </source>
</evidence>
<gene>
    <name evidence="4" type="ORF">CPZ25_006305</name>
</gene>
<dbReference type="InterPro" id="IPR038601">
    <property type="entry name" value="MttB-like_sf"/>
</dbReference>